<dbReference type="KEGG" id="bbel:109473491"/>
<reference evidence="3" key="1">
    <citation type="submission" date="2025-08" db="UniProtKB">
        <authorList>
            <consortium name="RefSeq"/>
        </authorList>
    </citation>
    <scope>IDENTIFICATION</scope>
    <source>
        <tissue evidence="3">Gonad</tissue>
    </source>
</reference>
<feature type="compositionally biased region" description="Polar residues" evidence="1">
    <location>
        <begin position="693"/>
        <end position="719"/>
    </location>
</feature>
<keyword evidence="2" id="KW-1185">Reference proteome</keyword>
<evidence type="ECO:0000313" key="2">
    <source>
        <dbReference type="Proteomes" id="UP000515135"/>
    </source>
</evidence>
<gene>
    <name evidence="3" type="primary">LOC109473491</name>
</gene>
<dbReference type="GeneID" id="109473491"/>
<feature type="region of interest" description="Disordered" evidence="1">
    <location>
        <begin position="1172"/>
        <end position="1196"/>
    </location>
</feature>
<feature type="region of interest" description="Disordered" evidence="1">
    <location>
        <begin position="672"/>
        <end position="755"/>
    </location>
</feature>
<evidence type="ECO:0000256" key="1">
    <source>
        <dbReference type="SAM" id="MobiDB-lite"/>
    </source>
</evidence>
<feature type="compositionally biased region" description="Low complexity" evidence="1">
    <location>
        <begin position="720"/>
        <end position="732"/>
    </location>
</feature>
<dbReference type="Proteomes" id="UP000515135">
    <property type="component" value="Unplaced"/>
</dbReference>
<feature type="compositionally biased region" description="Basic and acidic residues" evidence="1">
    <location>
        <begin position="1172"/>
        <end position="1190"/>
    </location>
</feature>
<organism evidence="2 3">
    <name type="scientific">Branchiostoma belcheri</name>
    <name type="common">Amphioxus</name>
    <dbReference type="NCBI Taxonomy" id="7741"/>
    <lineage>
        <taxon>Eukaryota</taxon>
        <taxon>Metazoa</taxon>
        <taxon>Chordata</taxon>
        <taxon>Cephalochordata</taxon>
        <taxon>Leptocardii</taxon>
        <taxon>Amphioxiformes</taxon>
        <taxon>Branchiostomatidae</taxon>
        <taxon>Branchiostoma</taxon>
    </lineage>
</organism>
<evidence type="ECO:0000313" key="3">
    <source>
        <dbReference type="RefSeq" id="XP_019628917.1"/>
    </source>
</evidence>
<name>A0A6P4ZCT9_BRABE</name>
<protein>
    <submittedName>
        <fullName evidence="3">Uncharacterized protein LOC109473491</fullName>
    </submittedName>
</protein>
<dbReference type="RefSeq" id="XP_019628917.1">
    <property type="nucleotide sequence ID" value="XM_019773358.1"/>
</dbReference>
<accession>A0A6P4ZCT9</accession>
<proteinExistence type="predicted"/>
<feature type="region of interest" description="Disordered" evidence="1">
    <location>
        <begin position="852"/>
        <end position="889"/>
    </location>
</feature>
<feature type="compositionally biased region" description="Polar residues" evidence="1">
    <location>
        <begin position="746"/>
        <end position="755"/>
    </location>
</feature>
<dbReference type="OrthoDB" id="10692599at2759"/>
<sequence length="1670" mass="187335">MSKTKYEIQTDAFVKDLEEVPGLSQEFAVSFLDGGIVALHKRVFANVKNLQQDVIYFEDCCSINGRGTASLTHVTPGSFLPKHPSKVDPLNAKTIQNLPYMNRVVVLSGGDYLDKSETLLPSPMTDDKIQTFCRSVVKQERPREFLSSAYGILQAMDHAVLPNVMDTIYEQYFPDIPEGERKDYLIYVFGTAEVMASYVISVYPRKLEIKGDRSAIFDQQNIDDTVYVHPSTLRVAMNNKRLNIEGEPLALVKPLIHGTNRSMIRKTEKEVFDNILGVTKRDTAVEEFNKLHRDVLCVDQSEYTKLPNDQFLANQMASIVLSHFQTPFNLEVEVPSPEVALNARMNFVLKTMIRCEESFNGVVSAHDELAAAVTGQVLCNQMSPGALMTYRDDGDISNPSKQMGRLGTQFPWFQTDRTISLMNRAGFLKYMDENEKEMDDQQRAMSELATAMDMTSIQLATLFDFYNIFRAEQFISKTQLFRDSGNPLKQKDEEDLKSQTVKMGQSMLIKELDRPPQRILALLYCDPNMFKRLFLQYGMYLLENNPSMGRGVPSMKHPKDDTEECNICKMPYYTTIQPTGDEGISRVEFCMCYFHMKVVGKLTDILVNNKEAVGQVEKLYDIKDSNPFCGPMTSMKLLFAVRAATSLSRIGDFGGCKLKPNKEDGFGMRFKRNQKARERGQAVTTDKSIEAHGTNSNLAKTSSHTEAVDKNSTIKNVVTEQTEQNSSTSSSGGNDGGEVAAGPAPSENSEAQKSDSWMETIAMNQILANVRRNFPSMLSEHQSTVEPDATPFLNYMNEVVRKPMTQDSGAVECGTVRLHPLKAIVHAFTTDARYSGESTALFVQHGSYTTSGPIGTGRDSRSSRTRARGESCWSDTSAASEAKNGNGKRVAATLGDDGFKWQEDGTATQGPDAKKSKLLEVTLMKQEMERFVRAVTHACLVKGVKDKTIQEMSKDELVNKLSPEIVAHLNQWGALSRQGVNVGRLVSDMFSRYFAQVFYPKASDGVIDRMLELYLDNSATTIREIHADVAKTLNMTPEELDNNALSAISLFSSTDGELGSWLDPETLGSSILKRSELFAYYALVRYLINVRTIANRQPQTLNKHVVEQYMTPKEAPHLKRIIAQVPVYLPKQDAGGTWRLDETASTQLTTRVNVGMPLNMKIEVVQSNLDMDGRKKREMDDDGSGDKRGYTEASAETLRLSSGQAVACDASKTLKPWPLLKYSENPMNSKTAREPGILFKDLCTAANNVKMHCLGLPHTVNPTMVENGIKWCSQYLDQRQDGTQRQMLTGLIDAMMRDFEAMFEPMLEVLRVTRAIVKKYEIADAAEKIGRDIDTLSSKIYDRNKFTISRLSRLFRKKPELIAPLLIMITSSEIYGAPRKLDIARCDREFERDHDFIKGVVGSCIRLINGKPVRPKPGGDPNPKPKEMDHVAVHTTYTGQNILSGKRLLTETYTTQNIARNMVLLAQVNFTSYYTQYTNSDKAFSRVKVNDTFRRNTVTAALAGVPPSGTRKEVSLVITPLAHFPNAWMRGVGHEQILAKLLKGCTIGEFVSIVWSGKPNINKIARYLLKITGEVLLPRDKSNPDILHPSIGEDEVGKVLTEQFWPKTDTDIPAYKSFSEIVPRLHKIMRGQDERPVIEETVNIYEEDDGENYDDEDDDEDRFASLAEFM</sequence>